<keyword evidence="4" id="KW-1185">Reference proteome</keyword>
<dbReference type="Pfam" id="PF12849">
    <property type="entry name" value="PBP_like_2"/>
    <property type="match status" value="1"/>
</dbReference>
<comment type="caution">
    <text evidence="3">The sequence shown here is derived from an EMBL/GenBank/DDBJ whole genome shotgun (WGS) entry which is preliminary data.</text>
</comment>
<evidence type="ECO:0000313" key="4">
    <source>
        <dbReference type="Proteomes" id="UP001501410"/>
    </source>
</evidence>
<dbReference type="Proteomes" id="UP001501410">
    <property type="component" value="Unassembled WGS sequence"/>
</dbReference>
<dbReference type="PANTHER" id="PTHR30570:SF1">
    <property type="entry name" value="PHOSPHATE-BINDING PROTEIN PSTS"/>
    <property type="match status" value="1"/>
</dbReference>
<dbReference type="InterPro" id="IPR024370">
    <property type="entry name" value="PBP_domain"/>
</dbReference>
<feature type="domain" description="PBP" evidence="2">
    <location>
        <begin position="44"/>
        <end position="290"/>
    </location>
</feature>
<protein>
    <submittedName>
        <fullName evidence="3">Substrate-binding domain-containing protein</fullName>
    </submittedName>
</protein>
<accession>A0ABP8MI71</accession>
<dbReference type="PANTHER" id="PTHR30570">
    <property type="entry name" value="PERIPLASMIC PHOSPHATE BINDING COMPONENT OF PHOSPHATE ABC TRANSPORTER"/>
    <property type="match status" value="1"/>
</dbReference>
<evidence type="ECO:0000256" key="1">
    <source>
        <dbReference type="ARBA" id="ARBA00022729"/>
    </source>
</evidence>
<dbReference type="PROSITE" id="PS51257">
    <property type="entry name" value="PROKAR_LIPOPROTEIN"/>
    <property type="match status" value="1"/>
</dbReference>
<organism evidence="3 4">
    <name type="scientific">Rurimicrobium arvi</name>
    <dbReference type="NCBI Taxonomy" id="2049916"/>
    <lineage>
        <taxon>Bacteria</taxon>
        <taxon>Pseudomonadati</taxon>
        <taxon>Bacteroidota</taxon>
        <taxon>Chitinophagia</taxon>
        <taxon>Chitinophagales</taxon>
        <taxon>Chitinophagaceae</taxon>
        <taxon>Rurimicrobium</taxon>
    </lineage>
</organism>
<gene>
    <name evidence="3" type="ORF">GCM10023092_04900</name>
</gene>
<name>A0ABP8MI71_9BACT</name>
<evidence type="ECO:0000259" key="2">
    <source>
        <dbReference type="Pfam" id="PF12849"/>
    </source>
</evidence>
<sequence>MRVNDTTQLMSKLARMRFKNQLIALSLGTLSLASCGEDKSVPKETDTPTSGVLKMVVDETYKPVIEEEVKVFMSNYPDAKIEVSYKPEAEAIQDYLAGKTKLIVVSRKLTEKEEQYCLNNKNVPSSLELAKDAVALVCNKDAKDTAFSILELKGIIAGESQKKYTIVFDNAGSSTLRFITDSVMGGQKTGKNLYAVKGNQQVIDYVKKNPEALGFVGLSFVTDTMDSTAERFSTSIKVASVYSDTMQEYYQPYQADIALKHYPLVRKMTYIKNETYQGLATGFSNFMASDIGQMIMGKERLVPLRMSIVVREAEINTKK</sequence>
<dbReference type="InterPro" id="IPR050811">
    <property type="entry name" value="Phosphate_ABC_transporter"/>
</dbReference>
<dbReference type="EMBL" id="BAABEZ010000002">
    <property type="protein sequence ID" value="GAA4449887.1"/>
    <property type="molecule type" value="Genomic_DNA"/>
</dbReference>
<keyword evidence="1" id="KW-0732">Signal</keyword>
<evidence type="ECO:0000313" key="3">
    <source>
        <dbReference type="EMBL" id="GAA4449887.1"/>
    </source>
</evidence>
<reference evidence="4" key="1">
    <citation type="journal article" date="2019" name="Int. J. Syst. Evol. Microbiol.">
        <title>The Global Catalogue of Microorganisms (GCM) 10K type strain sequencing project: providing services to taxonomists for standard genome sequencing and annotation.</title>
        <authorList>
            <consortium name="The Broad Institute Genomics Platform"/>
            <consortium name="The Broad Institute Genome Sequencing Center for Infectious Disease"/>
            <person name="Wu L."/>
            <person name="Ma J."/>
        </authorList>
    </citation>
    <scope>NUCLEOTIDE SEQUENCE [LARGE SCALE GENOMIC DNA]</scope>
    <source>
        <strain evidence="4">JCM 31921</strain>
    </source>
</reference>
<proteinExistence type="predicted"/>
<dbReference type="Gene3D" id="3.40.190.10">
    <property type="entry name" value="Periplasmic binding protein-like II"/>
    <property type="match status" value="2"/>
</dbReference>
<dbReference type="SUPFAM" id="SSF53850">
    <property type="entry name" value="Periplasmic binding protein-like II"/>
    <property type="match status" value="1"/>
</dbReference>